<evidence type="ECO:0000313" key="3">
    <source>
        <dbReference type="Proteomes" id="UP000231179"/>
    </source>
</evidence>
<feature type="transmembrane region" description="Helical" evidence="1">
    <location>
        <begin position="161"/>
        <end position="184"/>
    </location>
</feature>
<keyword evidence="1" id="KW-1133">Transmembrane helix</keyword>
<accession>A0A2K8KIX3</accession>
<organism evidence="2 3">
    <name type="scientific">Spiroplasma clarkii</name>
    <dbReference type="NCBI Taxonomy" id="2139"/>
    <lineage>
        <taxon>Bacteria</taxon>
        <taxon>Bacillati</taxon>
        <taxon>Mycoplasmatota</taxon>
        <taxon>Mollicutes</taxon>
        <taxon>Entomoplasmatales</taxon>
        <taxon>Spiroplasmataceae</taxon>
        <taxon>Spiroplasma</taxon>
    </lineage>
</organism>
<gene>
    <name evidence="2" type="ORF">SCLAR_v1c13470</name>
</gene>
<sequence>MNKIVIKLKQHFKVHWRSILVRIALLMVGFPVSSFGVALYQTTTFGVSQMDFTIYTIAALWKGYDQTTGEMLNQVLQNQYLIIFILVLLFMTILSLIFALPKTIKSIKKEKNYQPLLMMLVTLFSNIIVAVLAYFLMDVFLNDVLPVDFLKEQLDQKVKNLIFVGAFLIFCFGIALWVHANIMLGPFNSYCYEFQKLTNKPYSFARVMMDLVIFAPGLCLWFFLPGDWQSKGNFLITNLGVGTITLTVLTGPTVNLFLIVLKKTINFSKLDLIKNIQHQEEQVS</sequence>
<keyword evidence="3" id="KW-1185">Reference proteome</keyword>
<feature type="transmembrane region" description="Helical" evidence="1">
    <location>
        <begin position="116"/>
        <end position="141"/>
    </location>
</feature>
<proteinExistence type="predicted"/>
<dbReference type="Proteomes" id="UP000231179">
    <property type="component" value="Chromosome"/>
</dbReference>
<evidence type="ECO:0000313" key="2">
    <source>
        <dbReference type="EMBL" id="ATX71645.1"/>
    </source>
</evidence>
<feature type="transmembrane region" description="Helical" evidence="1">
    <location>
        <begin position="204"/>
        <end position="224"/>
    </location>
</feature>
<dbReference type="InterPro" id="IPR038750">
    <property type="entry name" value="YczE/YyaS-like"/>
</dbReference>
<dbReference type="AlphaFoldDB" id="A0A2K8KIX3"/>
<reference evidence="2 3" key="1">
    <citation type="submission" date="2017-11" db="EMBL/GenBank/DDBJ databases">
        <title>Complete genome sequence of Spiroplasma clarkii CN-5 (DSM 19994).</title>
        <authorList>
            <person name="Tsai Y.-M."/>
            <person name="Chang A."/>
            <person name="Lo W.-S."/>
            <person name="Kuo C.-H."/>
        </authorList>
    </citation>
    <scope>NUCLEOTIDE SEQUENCE [LARGE SCALE GENOMIC DNA]</scope>
    <source>
        <strain evidence="2 3">CN-5</strain>
    </source>
</reference>
<evidence type="ECO:0008006" key="4">
    <source>
        <dbReference type="Google" id="ProtNLM"/>
    </source>
</evidence>
<dbReference type="Pfam" id="PF19700">
    <property type="entry name" value="DUF6198"/>
    <property type="match status" value="1"/>
</dbReference>
<feature type="transmembrane region" description="Helical" evidence="1">
    <location>
        <begin position="20"/>
        <end position="40"/>
    </location>
</feature>
<evidence type="ECO:0000256" key="1">
    <source>
        <dbReference type="SAM" id="Phobius"/>
    </source>
</evidence>
<keyword evidence="1" id="KW-0472">Membrane</keyword>
<keyword evidence="1" id="KW-0812">Transmembrane</keyword>
<dbReference type="NCBIfam" id="NF045987">
    <property type="entry name" value="SPE_1075_fam"/>
    <property type="match status" value="1"/>
</dbReference>
<dbReference type="EMBL" id="CP024870">
    <property type="protein sequence ID" value="ATX71645.1"/>
    <property type="molecule type" value="Genomic_DNA"/>
</dbReference>
<protein>
    <recommendedName>
        <fullName evidence="4">Transmembrane protein</fullName>
    </recommendedName>
</protein>
<feature type="transmembrane region" description="Helical" evidence="1">
    <location>
        <begin position="236"/>
        <end position="261"/>
    </location>
</feature>
<feature type="transmembrane region" description="Helical" evidence="1">
    <location>
        <begin position="80"/>
        <end position="104"/>
    </location>
</feature>
<name>A0A2K8KIX3_9MOLU</name>
<dbReference type="RefSeq" id="WP_100255171.1">
    <property type="nucleotide sequence ID" value="NZ_CP024870.1"/>
</dbReference>